<sequence>MKQLNDGRVFITDHLDVKRIAFLVEETDVGRVEPQYLGQRDYEFKPTDVGRLVEVVLDVSPGFVSWGFGSVFTDLREKYPDTQPYIEEG</sequence>
<name>A0AAU6VZ93_9VIRU</name>
<organism evidence="1">
    <name type="scientific">Pseudomonas phage Arace01</name>
    <dbReference type="NCBI Taxonomy" id="3138526"/>
    <lineage>
        <taxon>Viruses</taxon>
    </lineage>
</organism>
<evidence type="ECO:0000313" key="1">
    <source>
        <dbReference type="EMBL" id="XAI69697.1"/>
    </source>
</evidence>
<reference evidence="1" key="1">
    <citation type="journal article" date="2024" name="J. Gen. Virol.">
        <title>Novel phages of Pseudomonas syringae unveil numerous potential auxiliary metabolic genes.</title>
        <authorList>
            <person name="Feltin C."/>
            <person name="Garneau J.R."/>
            <person name="Morris C.E."/>
            <person name="Berard A."/>
            <person name="Torres-Barcelo C."/>
        </authorList>
    </citation>
    <scope>NUCLEOTIDE SEQUENCE</scope>
</reference>
<proteinExistence type="predicted"/>
<gene>
    <name evidence="1" type="ORF">Arace01_00029</name>
</gene>
<protein>
    <submittedName>
        <fullName evidence="1">Uncharacterized protein</fullName>
    </submittedName>
</protein>
<accession>A0AAU6VZ93</accession>
<dbReference type="EMBL" id="PP179312">
    <property type="protein sequence ID" value="XAI69697.1"/>
    <property type="molecule type" value="Genomic_DNA"/>
</dbReference>